<feature type="chain" id="PRO_5013863914" description="Secreted protein" evidence="1">
    <location>
        <begin position="22"/>
        <end position="85"/>
    </location>
</feature>
<dbReference type="AlphaFoldDB" id="A0A2H3B472"/>
<accession>A0A2H3B472</accession>
<protein>
    <recommendedName>
        <fullName evidence="4">Secreted protein</fullName>
    </recommendedName>
</protein>
<name>A0A2H3B472_9AGAR</name>
<proteinExistence type="predicted"/>
<feature type="signal peptide" evidence="1">
    <location>
        <begin position="1"/>
        <end position="21"/>
    </location>
</feature>
<gene>
    <name evidence="2" type="ORF">ARMSODRAFT_433200</name>
</gene>
<evidence type="ECO:0000313" key="2">
    <source>
        <dbReference type="EMBL" id="PBK65699.1"/>
    </source>
</evidence>
<organism evidence="2 3">
    <name type="scientific">Armillaria solidipes</name>
    <dbReference type="NCBI Taxonomy" id="1076256"/>
    <lineage>
        <taxon>Eukaryota</taxon>
        <taxon>Fungi</taxon>
        <taxon>Dikarya</taxon>
        <taxon>Basidiomycota</taxon>
        <taxon>Agaricomycotina</taxon>
        <taxon>Agaricomycetes</taxon>
        <taxon>Agaricomycetidae</taxon>
        <taxon>Agaricales</taxon>
        <taxon>Marasmiineae</taxon>
        <taxon>Physalacriaceae</taxon>
        <taxon>Armillaria</taxon>
    </lineage>
</organism>
<evidence type="ECO:0008006" key="4">
    <source>
        <dbReference type="Google" id="ProtNLM"/>
    </source>
</evidence>
<dbReference type="EMBL" id="KZ293444">
    <property type="protein sequence ID" value="PBK65699.1"/>
    <property type="molecule type" value="Genomic_DNA"/>
</dbReference>
<evidence type="ECO:0000256" key="1">
    <source>
        <dbReference type="SAM" id="SignalP"/>
    </source>
</evidence>
<dbReference type="Proteomes" id="UP000218334">
    <property type="component" value="Unassembled WGS sequence"/>
</dbReference>
<keyword evidence="1" id="KW-0732">Signal</keyword>
<keyword evidence="3" id="KW-1185">Reference proteome</keyword>
<sequence length="85" mass="10231">MTRNLMLLWILKVLYVRKLTLRDWQRRSESRFVIRFYDAARESHATRAPRTNTVSFSAFILGLYLTEEPPHSQRRDLLQLPLAWL</sequence>
<reference evidence="3" key="1">
    <citation type="journal article" date="2017" name="Nat. Ecol. Evol.">
        <title>Genome expansion and lineage-specific genetic innovations in the forest pathogenic fungi Armillaria.</title>
        <authorList>
            <person name="Sipos G."/>
            <person name="Prasanna A.N."/>
            <person name="Walter M.C."/>
            <person name="O'Connor E."/>
            <person name="Balint B."/>
            <person name="Krizsan K."/>
            <person name="Kiss B."/>
            <person name="Hess J."/>
            <person name="Varga T."/>
            <person name="Slot J."/>
            <person name="Riley R."/>
            <person name="Boka B."/>
            <person name="Rigling D."/>
            <person name="Barry K."/>
            <person name="Lee J."/>
            <person name="Mihaltcheva S."/>
            <person name="LaButti K."/>
            <person name="Lipzen A."/>
            <person name="Waldron R."/>
            <person name="Moloney N.M."/>
            <person name="Sperisen C."/>
            <person name="Kredics L."/>
            <person name="Vagvoelgyi C."/>
            <person name="Patrignani A."/>
            <person name="Fitzpatrick D."/>
            <person name="Nagy I."/>
            <person name="Doyle S."/>
            <person name="Anderson J.B."/>
            <person name="Grigoriev I.V."/>
            <person name="Gueldener U."/>
            <person name="Muensterkoetter M."/>
            <person name="Nagy L.G."/>
        </authorList>
    </citation>
    <scope>NUCLEOTIDE SEQUENCE [LARGE SCALE GENOMIC DNA]</scope>
    <source>
        <strain evidence="3">28-4</strain>
    </source>
</reference>
<evidence type="ECO:0000313" key="3">
    <source>
        <dbReference type="Proteomes" id="UP000218334"/>
    </source>
</evidence>